<sequence length="167" mass="18155">MSGSVAGLLATCLLTACETPLLPTPPAVVGAPRVSSGPGLPQAAPTPIPQRDIELAGECRRTEEDGFHEEAQMRVAHNAVEVLIWNVQAGRHGTCHFDLREFHQVRQTPHVELQAVDGSACKLMVWQDPRRITLAFAQCESHCTPGAYEHAWPVLFDPESGSCAQIR</sequence>
<evidence type="ECO:0008006" key="3">
    <source>
        <dbReference type="Google" id="ProtNLM"/>
    </source>
</evidence>
<dbReference type="Proteomes" id="UP000177515">
    <property type="component" value="Chromosome 1"/>
</dbReference>
<name>A0ABM6F8Q0_9BURK</name>
<keyword evidence="2" id="KW-1185">Reference proteome</keyword>
<protein>
    <recommendedName>
        <fullName evidence="3">Lipoprotein</fullName>
    </recommendedName>
</protein>
<dbReference type="EMBL" id="CP017754">
    <property type="protein sequence ID" value="AOZ08019.1"/>
    <property type="molecule type" value="Genomic_DNA"/>
</dbReference>
<reference evidence="1 2" key="1">
    <citation type="submission" date="2016-10" db="EMBL/GenBank/DDBJ databases">
        <title>Complete genome sequences of three Cupriavidus strains isolated from various Malaysian environments.</title>
        <authorList>
            <person name="Abdullah A.A.-A."/>
            <person name="Shafie N.A.H."/>
            <person name="Lau N.S."/>
        </authorList>
    </citation>
    <scope>NUCLEOTIDE SEQUENCE [LARGE SCALE GENOMIC DNA]</scope>
    <source>
        <strain evidence="1 2">USMAA1020</strain>
    </source>
</reference>
<evidence type="ECO:0000313" key="1">
    <source>
        <dbReference type="EMBL" id="AOZ08019.1"/>
    </source>
</evidence>
<proteinExistence type="predicted"/>
<gene>
    <name evidence="1" type="ORF">BKK80_06575</name>
</gene>
<evidence type="ECO:0000313" key="2">
    <source>
        <dbReference type="Proteomes" id="UP000177515"/>
    </source>
</evidence>
<organism evidence="1 2">
    <name type="scientific">Cupriavidus malaysiensis</name>
    <dbReference type="NCBI Taxonomy" id="367825"/>
    <lineage>
        <taxon>Bacteria</taxon>
        <taxon>Pseudomonadati</taxon>
        <taxon>Pseudomonadota</taxon>
        <taxon>Betaproteobacteria</taxon>
        <taxon>Burkholderiales</taxon>
        <taxon>Burkholderiaceae</taxon>
        <taxon>Cupriavidus</taxon>
    </lineage>
</organism>
<accession>A0ABM6F8Q0</accession>